<keyword evidence="2" id="KW-1185">Reference proteome</keyword>
<reference evidence="1 2" key="1">
    <citation type="submission" date="2021-06" db="EMBL/GenBank/DDBJ databases">
        <title>Caerostris darwini draft genome.</title>
        <authorList>
            <person name="Kono N."/>
            <person name="Arakawa K."/>
        </authorList>
    </citation>
    <scope>NUCLEOTIDE SEQUENCE [LARGE SCALE GENOMIC DNA]</scope>
</reference>
<evidence type="ECO:0000313" key="1">
    <source>
        <dbReference type="EMBL" id="GIY54520.1"/>
    </source>
</evidence>
<name>A0AAV4U9S0_9ARAC</name>
<protein>
    <submittedName>
        <fullName evidence="1">Uncharacterized protein</fullName>
    </submittedName>
</protein>
<organism evidence="1 2">
    <name type="scientific">Caerostris darwini</name>
    <dbReference type="NCBI Taxonomy" id="1538125"/>
    <lineage>
        <taxon>Eukaryota</taxon>
        <taxon>Metazoa</taxon>
        <taxon>Ecdysozoa</taxon>
        <taxon>Arthropoda</taxon>
        <taxon>Chelicerata</taxon>
        <taxon>Arachnida</taxon>
        <taxon>Araneae</taxon>
        <taxon>Araneomorphae</taxon>
        <taxon>Entelegynae</taxon>
        <taxon>Araneoidea</taxon>
        <taxon>Araneidae</taxon>
        <taxon>Caerostris</taxon>
    </lineage>
</organism>
<accession>A0AAV4U9S0</accession>
<dbReference type="Proteomes" id="UP001054837">
    <property type="component" value="Unassembled WGS sequence"/>
</dbReference>
<sequence length="74" mass="8605">MPALPLYTSQIPPVPMWNLRKKCGGGKGRGEGKGEEWLRWGSRPDSEIVCNREKVRSTCRIWGTSREWWNNFLN</sequence>
<gene>
    <name evidence="1" type="ORF">CDAR_164061</name>
</gene>
<dbReference type="EMBL" id="BPLQ01010937">
    <property type="protein sequence ID" value="GIY54520.1"/>
    <property type="molecule type" value="Genomic_DNA"/>
</dbReference>
<dbReference type="AlphaFoldDB" id="A0AAV4U9S0"/>
<evidence type="ECO:0000313" key="2">
    <source>
        <dbReference type="Proteomes" id="UP001054837"/>
    </source>
</evidence>
<proteinExistence type="predicted"/>
<comment type="caution">
    <text evidence="1">The sequence shown here is derived from an EMBL/GenBank/DDBJ whole genome shotgun (WGS) entry which is preliminary data.</text>
</comment>